<dbReference type="SUPFAM" id="SSF55874">
    <property type="entry name" value="ATPase domain of HSP90 chaperone/DNA topoisomerase II/histidine kinase"/>
    <property type="match status" value="1"/>
</dbReference>
<name>A0A7K3VJB3_RHILE</name>
<dbReference type="CDD" id="cd16917">
    <property type="entry name" value="HATPase_UhpB-NarQ-NarX-like"/>
    <property type="match status" value="1"/>
</dbReference>
<dbReference type="EMBL" id="WUFV01000012">
    <property type="protein sequence ID" value="NEK17225.1"/>
    <property type="molecule type" value="Genomic_DNA"/>
</dbReference>
<dbReference type="InterPro" id="IPR036890">
    <property type="entry name" value="HATPase_C_sf"/>
</dbReference>
<keyword evidence="4" id="KW-0812">Transmembrane</keyword>
<dbReference type="RefSeq" id="WP_164047905.1">
    <property type="nucleotide sequence ID" value="NZ_WUFV01000012.1"/>
</dbReference>
<dbReference type="GO" id="GO:0000160">
    <property type="term" value="P:phosphorelay signal transduction system"/>
    <property type="evidence" value="ECO:0007669"/>
    <property type="project" value="UniProtKB-KW"/>
</dbReference>
<keyword evidence="4" id="KW-0472">Membrane</keyword>
<dbReference type="SMART" id="SM00387">
    <property type="entry name" value="HATPase_c"/>
    <property type="match status" value="1"/>
</dbReference>
<dbReference type="InterPro" id="IPR003594">
    <property type="entry name" value="HATPase_dom"/>
</dbReference>
<dbReference type="Pfam" id="PF02518">
    <property type="entry name" value="HATPase_c"/>
    <property type="match status" value="1"/>
</dbReference>
<evidence type="ECO:0000313" key="7">
    <source>
        <dbReference type="Proteomes" id="UP000471705"/>
    </source>
</evidence>
<evidence type="ECO:0000256" key="2">
    <source>
        <dbReference type="ARBA" id="ARBA00022777"/>
    </source>
</evidence>
<evidence type="ECO:0000256" key="1">
    <source>
        <dbReference type="ARBA" id="ARBA00022679"/>
    </source>
</evidence>
<dbReference type="Gene3D" id="3.30.565.10">
    <property type="entry name" value="Histidine kinase-like ATPase, C-terminal domain"/>
    <property type="match status" value="1"/>
</dbReference>
<keyword evidence="4" id="KW-1133">Transmembrane helix</keyword>
<dbReference type="GO" id="GO:0005524">
    <property type="term" value="F:ATP binding"/>
    <property type="evidence" value="ECO:0007669"/>
    <property type="project" value="UniProtKB-KW"/>
</dbReference>
<dbReference type="PANTHER" id="PTHR24421">
    <property type="entry name" value="NITRATE/NITRITE SENSOR PROTEIN NARX-RELATED"/>
    <property type="match status" value="1"/>
</dbReference>
<evidence type="ECO:0000259" key="5">
    <source>
        <dbReference type="PROSITE" id="PS50109"/>
    </source>
</evidence>
<feature type="transmembrane region" description="Helical" evidence="4">
    <location>
        <begin position="224"/>
        <end position="242"/>
    </location>
</feature>
<dbReference type="GO" id="GO:0016301">
    <property type="term" value="F:kinase activity"/>
    <property type="evidence" value="ECO:0007669"/>
    <property type="project" value="UniProtKB-KW"/>
</dbReference>
<reference evidence="6 7" key="1">
    <citation type="submission" date="2019-12" db="EMBL/GenBank/DDBJ databases">
        <title>Rhizobium genotypes associated with high levels of biological nitrogen fixation by grain legumes in a temperate-maritime cropping system.</title>
        <authorList>
            <person name="Maluk M."/>
            <person name="Francesc Ferrando Molina F."/>
            <person name="Lopez Del Egido L."/>
            <person name="Lafos M."/>
            <person name="Langarica-Fuentes A."/>
            <person name="Gebre Yohannes G."/>
            <person name="Young M.W."/>
            <person name="Martin P."/>
            <person name="Gantlett R."/>
            <person name="Kenicer G."/>
            <person name="Hawes C."/>
            <person name="Begg G.S."/>
            <person name="Quilliam R.S."/>
            <person name="Squire G.R."/>
            <person name="Poole P.S."/>
            <person name="Young P.W."/>
            <person name="Iannetta P.M."/>
            <person name="James E.K."/>
        </authorList>
    </citation>
    <scope>NUCLEOTIDE SEQUENCE [LARGE SCALE GENOMIC DNA]</scope>
    <source>
        <strain evidence="6 7">JHI54</strain>
    </source>
</reference>
<organism evidence="6 7">
    <name type="scientific">Rhizobium leguminosarum</name>
    <dbReference type="NCBI Taxonomy" id="384"/>
    <lineage>
        <taxon>Bacteria</taxon>
        <taxon>Pseudomonadati</taxon>
        <taxon>Pseudomonadota</taxon>
        <taxon>Alphaproteobacteria</taxon>
        <taxon>Hyphomicrobiales</taxon>
        <taxon>Rhizobiaceae</taxon>
        <taxon>Rhizobium/Agrobacterium group</taxon>
        <taxon>Rhizobium</taxon>
    </lineage>
</organism>
<gene>
    <name evidence="6" type="ORF">GR257_20535</name>
</gene>
<comment type="caution">
    <text evidence="6">The sequence shown here is derived from an EMBL/GenBank/DDBJ whole genome shotgun (WGS) entry which is preliminary data.</text>
</comment>
<keyword evidence="3" id="KW-0902">Two-component regulatory system</keyword>
<dbReference type="InterPro" id="IPR005467">
    <property type="entry name" value="His_kinase_dom"/>
</dbReference>
<evidence type="ECO:0000313" key="6">
    <source>
        <dbReference type="EMBL" id="NEK17225.1"/>
    </source>
</evidence>
<keyword evidence="6" id="KW-0067">ATP-binding</keyword>
<keyword evidence="1" id="KW-0808">Transferase</keyword>
<dbReference type="AlphaFoldDB" id="A0A7K3VJB3"/>
<keyword evidence="2" id="KW-0418">Kinase</keyword>
<dbReference type="PANTHER" id="PTHR24421:SF59">
    <property type="entry name" value="OXYGEN SENSOR HISTIDINE KINASE NREB"/>
    <property type="match status" value="1"/>
</dbReference>
<dbReference type="Proteomes" id="UP000471705">
    <property type="component" value="Unassembled WGS sequence"/>
</dbReference>
<feature type="domain" description="Histidine kinase" evidence="5">
    <location>
        <begin position="407"/>
        <end position="497"/>
    </location>
</feature>
<evidence type="ECO:0000256" key="4">
    <source>
        <dbReference type="SAM" id="Phobius"/>
    </source>
</evidence>
<proteinExistence type="predicted"/>
<accession>A0A7K3VJB3</accession>
<sequence length="500" mass="54258">MHGLSSAGGRDLGPGKNVTYVPFRKRSGGENVGIVAFWQRLELKTQFLIIAGLVVCGSMAILGEWLNVQIAANQLRSRAESGALYMEGFLARHVEGSGTDPQVSEARRNELDDLLIGTDLARRVESFRIWRHDGLVIYSTDKSLIGKTFPSSAIERAFAGQVVAQLENGHNDGDADSSSPDRPLLEIYAPIYRSGTRDIVAVGELYEDATEFVVQSDRVQRRTWALVGATSLAIMALLFLIVRRASNIIASQRTTLKLQLTQAQTLARQNTELRKAADKARMDATKSNEQLLNRIGSDLHDGPVQLLSLLILRLGGSTSTAGTSRTAFDCASDVKESDLAPSHIASQVLTELRELSTGLVMPETEHMALEAALRMAVEQHEYATGSKVTSTYDGLPERVAHPLKICLYRIVQEGLNNAFRHGAGRNQRVSASADPSAITVVICDDGPGFARGSANGRRRPLGLQGIRNRVEAFGGQVEILQQIGLGTELRIVVPLEGNGI</sequence>
<dbReference type="InterPro" id="IPR050482">
    <property type="entry name" value="Sensor_HK_TwoCompSys"/>
</dbReference>
<feature type="transmembrane region" description="Helical" evidence="4">
    <location>
        <begin position="47"/>
        <end position="68"/>
    </location>
</feature>
<dbReference type="PROSITE" id="PS50109">
    <property type="entry name" value="HIS_KIN"/>
    <property type="match status" value="1"/>
</dbReference>
<protein>
    <submittedName>
        <fullName evidence="6">ATP-binding protein</fullName>
    </submittedName>
</protein>
<keyword evidence="6" id="KW-0547">Nucleotide-binding</keyword>
<evidence type="ECO:0000256" key="3">
    <source>
        <dbReference type="ARBA" id="ARBA00023012"/>
    </source>
</evidence>